<dbReference type="GO" id="GO:0016740">
    <property type="term" value="F:transferase activity"/>
    <property type="evidence" value="ECO:0007669"/>
    <property type="project" value="UniProtKB-KW"/>
</dbReference>
<keyword evidence="1 2" id="KW-0808">Transferase</keyword>
<accession>A0AA35T5K1</accession>
<dbReference type="CDD" id="cd04645">
    <property type="entry name" value="LbH_gamma_CA_like"/>
    <property type="match status" value="1"/>
</dbReference>
<comment type="caution">
    <text evidence="2">The sequence shown here is derived from an EMBL/GenBank/DDBJ whole genome shotgun (WGS) entry which is preliminary data.</text>
</comment>
<dbReference type="InterPro" id="IPR047324">
    <property type="entry name" value="LbH_gamma_CA-like"/>
</dbReference>
<evidence type="ECO:0000313" key="3">
    <source>
        <dbReference type="Proteomes" id="UP001174909"/>
    </source>
</evidence>
<dbReference type="InterPro" id="IPR001451">
    <property type="entry name" value="Hexapep"/>
</dbReference>
<organism evidence="2 3">
    <name type="scientific">Geodia barretti</name>
    <name type="common">Barrett's horny sponge</name>
    <dbReference type="NCBI Taxonomy" id="519541"/>
    <lineage>
        <taxon>Eukaryota</taxon>
        <taxon>Metazoa</taxon>
        <taxon>Porifera</taxon>
        <taxon>Demospongiae</taxon>
        <taxon>Heteroscleromorpha</taxon>
        <taxon>Tetractinellida</taxon>
        <taxon>Astrophorina</taxon>
        <taxon>Geodiidae</taxon>
        <taxon>Geodia</taxon>
    </lineage>
</organism>
<dbReference type="Pfam" id="PF00132">
    <property type="entry name" value="Hexapep"/>
    <property type="match status" value="2"/>
</dbReference>
<evidence type="ECO:0000256" key="1">
    <source>
        <dbReference type="ARBA" id="ARBA00022679"/>
    </source>
</evidence>
<keyword evidence="3" id="KW-1185">Reference proteome</keyword>
<reference evidence="2" key="1">
    <citation type="submission" date="2023-03" db="EMBL/GenBank/DDBJ databases">
        <authorList>
            <person name="Steffen K."/>
            <person name="Cardenas P."/>
        </authorList>
    </citation>
    <scope>NUCLEOTIDE SEQUENCE</scope>
</reference>
<dbReference type="PANTHER" id="PTHR13061">
    <property type="entry name" value="DYNACTIN SUBUNIT P25"/>
    <property type="match status" value="1"/>
</dbReference>
<dbReference type="InterPro" id="IPR018357">
    <property type="entry name" value="Hexapep_transf_CS"/>
</dbReference>
<dbReference type="SUPFAM" id="SSF51161">
    <property type="entry name" value="Trimeric LpxA-like enzymes"/>
    <property type="match status" value="1"/>
</dbReference>
<dbReference type="EMBL" id="CASHTH010003240">
    <property type="protein sequence ID" value="CAI8042170.1"/>
    <property type="molecule type" value="Genomic_DNA"/>
</dbReference>
<protein>
    <submittedName>
        <fullName evidence="2">Uncharacterized transferase YtoA</fullName>
    </submittedName>
</protein>
<proteinExistence type="predicted"/>
<sequence length="170" mass="18290">MIRSLGDATPKIHPTAFISEFAYVIGDVEIGEGSSVWPGAVVRADMGKIVIGKHTNIQDNSAVHGDADVEIGDYVTIGHKVLCHAKNVGNRAVIGNGATLNDGVEIGEYSLIASGTMLVDDVKIPPRSLVVGSPGKVLREVGERHLAKMKWYCDVYMEKTEKYKAQGNLE</sequence>
<name>A0AA35T5K1_GEOBA</name>
<dbReference type="AlphaFoldDB" id="A0AA35T5K1"/>
<dbReference type="Gene3D" id="2.160.10.10">
    <property type="entry name" value="Hexapeptide repeat proteins"/>
    <property type="match status" value="1"/>
</dbReference>
<dbReference type="PROSITE" id="PS00101">
    <property type="entry name" value="HEXAPEP_TRANSFERASES"/>
    <property type="match status" value="1"/>
</dbReference>
<evidence type="ECO:0000313" key="2">
    <source>
        <dbReference type="EMBL" id="CAI8042170.1"/>
    </source>
</evidence>
<dbReference type="InterPro" id="IPR050484">
    <property type="entry name" value="Transf_Hexapept/Carb_Anhydrase"/>
</dbReference>
<dbReference type="Proteomes" id="UP001174909">
    <property type="component" value="Unassembled WGS sequence"/>
</dbReference>
<dbReference type="PANTHER" id="PTHR13061:SF29">
    <property type="entry name" value="GAMMA CARBONIC ANHYDRASE-LIKE 1, MITOCHONDRIAL-RELATED"/>
    <property type="match status" value="1"/>
</dbReference>
<gene>
    <name evidence="2" type="ORF">GBAR_LOCUS23413</name>
</gene>
<dbReference type="InterPro" id="IPR011004">
    <property type="entry name" value="Trimer_LpxA-like_sf"/>
</dbReference>